<organism evidence="2 3">
    <name type="scientific">Tolypocladium capitatum</name>
    <dbReference type="NCBI Taxonomy" id="45235"/>
    <lineage>
        <taxon>Eukaryota</taxon>
        <taxon>Fungi</taxon>
        <taxon>Dikarya</taxon>
        <taxon>Ascomycota</taxon>
        <taxon>Pezizomycotina</taxon>
        <taxon>Sordariomycetes</taxon>
        <taxon>Hypocreomycetidae</taxon>
        <taxon>Hypocreales</taxon>
        <taxon>Ophiocordycipitaceae</taxon>
        <taxon>Tolypocladium</taxon>
    </lineage>
</organism>
<evidence type="ECO:0000313" key="2">
    <source>
        <dbReference type="EMBL" id="PNY26946.1"/>
    </source>
</evidence>
<feature type="region of interest" description="Disordered" evidence="1">
    <location>
        <begin position="58"/>
        <end position="77"/>
    </location>
</feature>
<reference evidence="2 3" key="1">
    <citation type="submission" date="2017-08" db="EMBL/GenBank/DDBJ databases">
        <title>Harnessing the power of phylogenomics to disentangle the directionality and signatures of interkingdom host jumping in the parasitic fungal genus Tolypocladium.</title>
        <authorList>
            <person name="Quandt C.A."/>
            <person name="Patterson W."/>
            <person name="Spatafora J.W."/>
        </authorList>
    </citation>
    <scope>NUCLEOTIDE SEQUENCE [LARGE SCALE GENOMIC DNA]</scope>
    <source>
        <strain evidence="2 3">CBS 113982</strain>
    </source>
</reference>
<evidence type="ECO:0000256" key="1">
    <source>
        <dbReference type="SAM" id="MobiDB-lite"/>
    </source>
</evidence>
<dbReference type="EMBL" id="NRSZ01000478">
    <property type="protein sequence ID" value="PNY26946.1"/>
    <property type="molecule type" value="Genomic_DNA"/>
</dbReference>
<gene>
    <name evidence="2" type="ORF">TCAP_03131</name>
</gene>
<proteinExistence type="predicted"/>
<evidence type="ECO:0000313" key="3">
    <source>
        <dbReference type="Proteomes" id="UP000236621"/>
    </source>
</evidence>
<name>A0A2K3QHD2_9HYPO</name>
<accession>A0A2K3QHD2</accession>
<dbReference type="AlphaFoldDB" id="A0A2K3QHD2"/>
<comment type="caution">
    <text evidence="2">The sequence shown here is derived from an EMBL/GenBank/DDBJ whole genome shotgun (WGS) entry which is preliminary data.</text>
</comment>
<keyword evidence="3" id="KW-1185">Reference proteome</keyword>
<sequence>MNLREDELALHMTRGGAIYNPNRHMPMIRAGQETGGLGDGFLDLSCCRRRSTLGLGAARPGQRAVGRGTTKRHGPVGYSPGEPAIRHLLIPLYFCFLCRCHVTF</sequence>
<protein>
    <submittedName>
        <fullName evidence="2">Uncharacterized protein</fullName>
    </submittedName>
</protein>
<dbReference type="Proteomes" id="UP000236621">
    <property type="component" value="Unassembled WGS sequence"/>
</dbReference>